<keyword evidence="5" id="KW-0539">Nucleus</keyword>
<dbReference type="GeneTree" id="ENSGT00530000063881"/>
<dbReference type="InterPro" id="IPR028322">
    <property type="entry name" value="PNRC-like_rgn"/>
</dbReference>
<dbReference type="OMA" id="KIRCAPC"/>
<reference evidence="7" key="2">
    <citation type="submission" date="2025-09" db="UniProtKB">
        <authorList>
            <consortium name="Ensembl"/>
        </authorList>
    </citation>
    <scope>IDENTIFICATION</scope>
</reference>
<comment type="subcellular location">
    <subcellularLocation>
        <location evidence="1">Nucleus</location>
    </subcellularLocation>
</comment>
<evidence type="ECO:0000256" key="4">
    <source>
        <dbReference type="ARBA" id="ARBA00023163"/>
    </source>
</evidence>
<evidence type="ECO:0000256" key="5">
    <source>
        <dbReference type="ARBA" id="ARBA00023242"/>
    </source>
</evidence>
<dbReference type="GO" id="GO:0016071">
    <property type="term" value="P:mRNA metabolic process"/>
    <property type="evidence" value="ECO:0007669"/>
    <property type="project" value="UniProtKB-ARBA"/>
</dbReference>
<evidence type="ECO:0000256" key="2">
    <source>
        <dbReference type="ARBA" id="ARBA00023015"/>
    </source>
</evidence>
<sequence length="353" mass="39080">MTLLTPPPCSPSGGAASSSSKASSSSIGRSAQSTSLRPPTVFPHLFFTTCIPPRVSDPFFFFTMVTSTAPSPFLARISAGTEDRRRFPSSLFQRLMRADYSGGDNHHPPNCCPTGPSGSTRPALKRVRRRRGKIRSAPAGLLQSRHQQYQQHRAGLGRRNTAQETRNPYEVSRVPSAARLEAIPAEEVIATASPTTAPPVNIGKPLRKELLKNRMGKPEKITIPYTQPVHSIHLCDQSKINRQRSKCNIPLNKIPPTKKSENNFWQESVSPELIKKQEKKSLKNTENVKSKKTIFLTEANQKENYAGAKFSDPPSPSVLPKPPSHWVGSTVEYSDQNREMMAVHLKTLLKVQA</sequence>
<dbReference type="Ensembl" id="ENSSMRT00000026374.1">
    <property type="protein sequence ID" value="ENSSMRP00000022551.1"/>
    <property type="gene ID" value="ENSSMRG00000017518.1"/>
</dbReference>
<dbReference type="Proteomes" id="UP000694421">
    <property type="component" value="Unplaced"/>
</dbReference>
<reference evidence="7" key="1">
    <citation type="submission" date="2025-08" db="UniProtKB">
        <authorList>
            <consortium name="Ensembl"/>
        </authorList>
    </citation>
    <scope>IDENTIFICATION</scope>
</reference>
<dbReference type="PANTHER" id="PTHR15405">
    <property type="entry name" value="PROLINE-RICH NUCLEAR RECEPTOR COACTIVATOR"/>
    <property type="match status" value="1"/>
</dbReference>
<evidence type="ECO:0000256" key="3">
    <source>
        <dbReference type="ARBA" id="ARBA00023159"/>
    </source>
</evidence>
<proteinExistence type="predicted"/>
<dbReference type="AlphaFoldDB" id="A0A8D0DVW9"/>
<evidence type="ECO:0000256" key="6">
    <source>
        <dbReference type="SAM" id="MobiDB-lite"/>
    </source>
</evidence>
<evidence type="ECO:0000313" key="7">
    <source>
        <dbReference type="Ensembl" id="ENSSMRP00000022551.1"/>
    </source>
</evidence>
<evidence type="ECO:0000313" key="8">
    <source>
        <dbReference type="Proteomes" id="UP000694421"/>
    </source>
</evidence>
<feature type="region of interest" description="Disordered" evidence="6">
    <location>
        <begin position="102"/>
        <end position="126"/>
    </location>
</feature>
<name>A0A8D0DVW9_SALMN</name>
<accession>A0A8D0DVW9</accession>
<keyword evidence="3" id="KW-0010">Activator</keyword>
<dbReference type="Pfam" id="PF15365">
    <property type="entry name" value="PNRC"/>
    <property type="match status" value="1"/>
</dbReference>
<dbReference type="GO" id="GO:0005634">
    <property type="term" value="C:nucleus"/>
    <property type="evidence" value="ECO:0007669"/>
    <property type="project" value="UniProtKB-SubCell"/>
</dbReference>
<feature type="region of interest" description="Disordered" evidence="6">
    <location>
        <begin position="1"/>
        <end position="35"/>
    </location>
</feature>
<keyword evidence="2" id="KW-0805">Transcription regulation</keyword>
<feature type="compositionally biased region" description="Low complexity" evidence="6">
    <location>
        <begin position="11"/>
        <end position="35"/>
    </location>
</feature>
<dbReference type="InterPro" id="IPR026780">
    <property type="entry name" value="PNRC1/2"/>
</dbReference>
<evidence type="ECO:0000256" key="1">
    <source>
        <dbReference type="ARBA" id="ARBA00004123"/>
    </source>
</evidence>
<feature type="compositionally biased region" description="Pro residues" evidence="6">
    <location>
        <begin position="1"/>
        <end position="10"/>
    </location>
</feature>
<protein>
    <submittedName>
        <fullName evidence="7">Proline rich nuclear receptor coactivator 1</fullName>
    </submittedName>
</protein>
<organism evidence="7 8">
    <name type="scientific">Salvator merianae</name>
    <name type="common">Argentine black and white tegu</name>
    <name type="synonym">Tupinambis merianae</name>
    <dbReference type="NCBI Taxonomy" id="96440"/>
    <lineage>
        <taxon>Eukaryota</taxon>
        <taxon>Metazoa</taxon>
        <taxon>Chordata</taxon>
        <taxon>Craniata</taxon>
        <taxon>Vertebrata</taxon>
        <taxon>Euteleostomi</taxon>
        <taxon>Lepidosauria</taxon>
        <taxon>Squamata</taxon>
        <taxon>Bifurcata</taxon>
        <taxon>Unidentata</taxon>
        <taxon>Episquamata</taxon>
        <taxon>Laterata</taxon>
        <taxon>Teiioidea</taxon>
        <taxon>Teiidae</taxon>
        <taxon>Salvator</taxon>
    </lineage>
</organism>
<keyword evidence="4" id="KW-0804">Transcription</keyword>
<keyword evidence="8" id="KW-1185">Reference proteome</keyword>